<dbReference type="STRING" id="1007099.SAMN05216287_0394"/>
<organism evidence="2 3">
    <name type="scientific">Pseudomonas kuykendallii</name>
    <dbReference type="NCBI Taxonomy" id="1007099"/>
    <lineage>
        <taxon>Bacteria</taxon>
        <taxon>Pseudomonadati</taxon>
        <taxon>Pseudomonadota</taxon>
        <taxon>Gammaproteobacteria</taxon>
        <taxon>Pseudomonadales</taxon>
        <taxon>Pseudomonadaceae</taxon>
        <taxon>Pseudomonas</taxon>
    </lineage>
</organism>
<dbReference type="Pfam" id="PF09523">
    <property type="entry name" value="DUF2390"/>
    <property type="match status" value="1"/>
</dbReference>
<dbReference type="RefSeq" id="WP_090224145.1">
    <property type="nucleotide sequence ID" value="NZ_FNNU01000001.1"/>
</dbReference>
<keyword evidence="1" id="KW-0175">Coiled coil</keyword>
<dbReference type="Proteomes" id="UP000243778">
    <property type="component" value="Unassembled WGS sequence"/>
</dbReference>
<evidence type="ECO:0000313" key="3">
    <source>
        <dbReference type="Proteomes" id="UP000243778"/>
    </source>
</evidence>
<protein>
    <submittedName>
        <fullName evidence="2">TIGR02444 family protein</fullName>
    </submittedName>
</protein>
<dbReference type="NCBIfam" id="TIGR02444">
    <property type="entry name" value="TIGR02444 family protein"/>
    <property type="match status" value="1"/>
</dbReference>
<gene>
    <name evidence="2" type="ORF">SAMN05216287_0394</name>
</gene>
<evidence type="ECO:0000256" key="1">
    <source>
        <dbReference type="SAM" id="Coils"/>
    </source>
</evidence>
<feature type="coiled-coil region" evidence="1">
    <location>
        <begin position="81"/>
        <end position="108"/>
    </location>
</feature>
<dbReference type="EMBL" id="FNNU01000001">
    <property type="protein sequence ID" value="SDW20107.1"/>
    <property type="molecule type" value="Genomic_DNA"/>
</dbReference>
<evidence type="ECO:0000313" key="2">
    <source>
        <dbReference type="EMBL" id="SDW20107.1"/>
    </source>
</evidence>
<reference evidence="3" key="1">
    <citation type="submission" date="2016-10" db="EMBL/GenBank/DDBJ databases">
        <authorList>
            <person name="Varghese N."/>
            <person name="Submissions S."/>
        </authorList>
    </citation>
    <scope>NUCLEOTIDE SEQUENCE [LARGE SCALE GENOMIC DNA]</scope>
    <source>
        <strain evidence="3">NRRL B-59562</strain>
    </source>
</reference>
<accession>A0A1H2RL55</accession>
<proteinExistence type="predicted"/>
<sequence length="144" mass="15927">MPADLWSFALARYARPGVESACLTLQAEGADVCLLLCGAWLGERRVSCTAARAEQLKAQAKPWQATVVTPLRQLRQSWKAAAASDAALAELREQVKALELRAERELLRRLESASADWPEDAGETTHYWLRELAGFDHPALQSLL</sequence>
<dbReference type="AlphaFoldDB" id="A0A1H2RL55"/>
<keyword evidence="3" id="KW-1185">Reference proteome</keyword>
<name>A0A1H2RL55_9PSED</name>
<dbReference type="InterPro" id="IPR012659">
    <property type="entry name" value="CHP02444"/>
</dbReference>
<dbReference type="OrthoDB" id="5795846at2"/>